<name>A0A202FFJ8_9LACO</name>
<dbReference type="EMBL" id="MYFM01000001">
    <property type="protein sequence ID" value="OVE99274.1"/>
    <property type="molecule type" value="Genomic_DNA"/>
</dbReference>
<dbReference type="Pfam" id="PF20016">
    <property type="entry name" value="ThsA_Macro"/>
    <property type="match status" value="1"/>
</dbReference>
<keyword evidence="1" id="KW-1133">Transmembrane helix</keyword>
<dbReference type="InterPro" id="IPR045535">
    <property type="entry name" value="ThsA_Macro"/>
</dbReference>
<proteinExistence type="predicted"/>
<evidence type="ECO:0000313" key="3">
    <source>
        <dbReference type="EMBL" id="OVE99274.1"/>
    </source>
</evidence>
<dbReference type="Proteomes" id="UP000196232">
    <property type="component" value="Unassembled WGS sequence"/>
</dbReference>
<evidence type="ECO:0000313" key="4">
    <source>
        <dbReference type="Proteomes" id="UP000196232"/>
    </source>
</evidence>
<feature type="transmembrane region" description="Helical" evidence="1">
    <location>
        <begin position="39"/>
        <end position="57"/>
    </location>
</feature>
<protein>
    <recommendedName>
        <fullName evidence="2">Thoeris protein ThsA Macro domain-containing protein</fullName>
    </recommendedName>
</protein>
<dbReference type="RefSeq" id="WP_056952325.1">
    <property type="nucleotide sequence ID" value="NZ_LNUA01000032.1"/>
</dbReference>
<evidence type="ECO:0000259" key="2">
    <source>
        <dbReference type="Pfam" id="PF20016"/>
    </source>
</evidence>
<feature type="domain" description="Thoeris protein ThsA Macro" evidence="2">
    <location>
        <begin position="77"/>
        <end position="262"/>
    </location>
</feature>
<keyword evidence="1" id="KW-0472">Membrane</keyword>
<sequence length="284" mass="33019">MLKVSMFDRNLLLKAAGTVGTLFGVVGTAVGFFDFSVKTRYHIFILFFIICFLFYILEWLSANRISDLVLKYDESTIEIKSGDIFSGKYINDDTIRIFAFNEYFDTKVDNEIISKSSLNGQVIIKEVSDIDELDRRVSDDKHLKKNEVGTNRDRSNGKKKKYKLGTIFKYNDNTMFTAMTHFDDENKANLTIQEYIRFLINFWDEVNTIYAGKTVVITLLGSGITRLDNNTYTSNQILEIILWTFYLRRIKFKKPAQLIILMDDNTNKGINYYKIRGMFNGLQK</sequence>
<dbReference type="AlphaFoldDB" id="A0A202FFJ8"/>
<gene>
    <name evidence="3" type="ORF">LKACC16343_00386</name>
</gene>
<reference evidence="3 4" key="1">
    <citation type="submission" date="2017-03" db="EMBL/GenBank/DDBJ databases">
        <title>Genome sequence of Lactobacillus bobalius KACC 16343.</title>
        <authorList>
            <person name="Chun J."/>
        </authorList>
    </citation>
    <scope>NUCLEOTIDE SEQUENCE [LARGE SCALE GENOMIC DNA]</scope>
    <source>
        <strain evidence="3 4">KACC 16343</strain>
    </source>
</reference>
<feature type="transmembrane region" description="Helical" evidence="1">
    <location>
        <begin position="12"/>
        <end position="33"/>
    </location>
</feature>
<organism evidence="3 4">
    <name type="scientific">Companilactobacillus bobalius</name>
    <dbReference type="NCBI Taxonomy" id="2801451"/>
    <lineage>
        <taxon>Bacteria</taxon>
        <taxon>Bacillati</taxon>
        <taxon>Bacillota</taxon>
        <taxon>Bacilli</taxon>
        <taxon>Lactobacillales</taxon>
        <taxon>Lactobacillaceae</taxon>
        <taxon>Companilactobacillus</taxon>
    </lineage>
</organism>
<accession>A0A202FFJ8</accession>
<comment type="caution">
    <text evidence="3">The sequence shown here is derived from an EMBL/GenBank/DDBJ whole genome shotgun (WGS) entry which is preliminary data.</text>
</comment>
<evidence type="ECO:0000256" key="1">
    <source>
        <dbReference type="SAM" id="Phobius"/>
    </source>
</evidence>
<keyword evidence="1" id="KW-0812">Transmembrane</keyword>